<name>A0A0R1EZH4_9LACO</name>
<sequence>MTVATSVIIGIVFFHRFSAKDLWLMFVPISHADFPFAASMLIWYSLGPILAQGLAHISQAARHTLAFLLTWFTLIIPFIFAKSVWGISDANNIVWVGVLYVFGILIANGEYKWITRRWAVSTIVIGLGVAAIILRFSSITATPNLLSGRFFSIHSLNVALISFAIFGVLIQISRISFFNLNKAHWPNWFAMIAYFVSCLPIVTSFLNESFFIKENLSSLEWLLLIVIYLVVFIVLVTCLTAIFAIISRFKIFKRLIDDFPIKKFSDFTQLPQLFQKKIRDNWRILLVICNGVLFTFVQMFISSLATTSFSIEIVKNIFKTSSGPILLSTIIFTCFFWLLYSLINRFWPALLFTIGVSIFITVAEFLKISLRDEPILPADLSMVTALSEIAKMISPVIIVAASLLIIILVTASLILQKHLGGMYPQYAWKKRGLIIVLMLIFFTGGFWVNHENSLPYIVFKAFNVSSWFYDQTTGAKMNGPILQFINNLDVKIMDRPAGYSRVKIQSIMAKYDCQAKVINRKRTNSLSNQTIIFVLSESFSNPNRIPEMKVTPNPIPYLSNLEKTTDSGLMLSSGYGGGTANMEWQALTGLSISNLSPTLPTPYTQLVHQQKTAPAFTNLFDSKIAIHPFNASLYNRKQVFKKFGFNRFYYEGSKYKISYKKRLGTSPYVSDDSAYKQTMKIVNQAQSGSQFIQLSTMQNHMPYTNYYKNGKKFKITGSAFDSANASSVQTYTQGIYYTDRALKEFILELDKLDRPVTVVWYGDHLASLYKSNLMNKYPIQLHETDYFIYNNKNHKLSYTNRLVSPYSFSALALDNANSKITPYYALITKVTEDLPAMTTNPSTSQINAVNGGNVFVGQNSKLIKYKALTKKQKVLYHDYQLIQYDIVAGKQYSTKWAEQKIK</sequence>
<evidence type="ECO:0000256" key="3">
    <source>
        <dbReference type="ARBA" id="ARBA00022475"/>
    </source>
</evidence>
<dbReference type="eggNOG" id="COG1368">
    <property type="taxonomic scope" value="Bacteria"/>
</dbReference>
<dbReference type="EMBL" id="AZCN01000077">
    <property type="protein sequence ID" value="KRK14542.1"/>
    <property type="molecule type" value="Genomic_DNA"/>
</dbReference>
<gene>
    <name evidence="9" type="ORF">FD22_GL002298</name>
</gene>
<dbReference type="Gene3D" id="3.40.720.10">
    <property type="entry name" value="Alkaline Phosphatase, subunit A"/>
    <property type="match status" value="1"/>
</dbReference>
<comment type="pathway">
    <text evidence="2">Cell wall biogenesis; lipoteichoic acid biosynthesis.</text>
</comment>
<comment type="caution">
    <text evidence="9">The sequence shown here is derived from an EMBL/GenBank/DDBJ whole genome shotgun (WGS) entry which is preliminary data.</text>
</comment>
<dbReference type="CDD" id="cd16015">
    <property type="entry name" value="LTA_synthase"/>
    <property type="match status" value="1"/>
</dbReference>
<dbReference type="Proteomes" id="UP000051181">
    <property type="component" value="Unassembled WGS sequence"/>
</dbReference>
<feature type="transmembrane region" description="Helical" evidence="7">
    <location>
        <begin position="35"/>
        <end position="54"/>
    </location>
</feature>
<dbReference type="InterPro" id="IPR050448">
    <property type="entry name" value="OpgB/LTA_synthase_biosynth"/>
</dbReference>
<dbReference type="GO" id="GO:0005886">
    <property type="term" value="C:plasma membrane"/>
    <property type="evidence" value="ECO:0007669"/>
    <property type="project" value="UniProtKB-SubCell"/>
</dbReference>
<evidence type="ECO:0000256" key="5">
    <source>
        <dbReference type="ARBA" id="ARBA00022989"/>
    </source>
</evidence>
<comment type="subcellular location">
    <subcellularLocation>
        <location evidence="1">Cell membrane</location>
        <topology evidence="1">Multi-pass membrane protein</topology>
    </subcellularLocation>
</comment>
<keyword evidence="3" id="KW-1003">Cell membrane</keyword>
<evidence type="ECO:0000256" key="2">
    <source>
        <dbReference type="ARBA" id="ARBA00004936"/>
    </source>
</evidence>
<feature type="transmembrane region" description="Helical" evidence="7">
    <location>
        <begin position="432"/>
        <end position="448"/>
    </location>
</feature>
<dbReference type="InterPro" id="IPR000917">
    <property type="entry name" value="Sulfatase_N"/>
</dbReference>
<keyword evidence="5 7" id="KW-1133">Transmembrane helix</keyword>
<feature type="transmembrane region" description="Helical" evidence="7">
    <location>
        <begin position="185"/>
        <end position="206"/>
    </location>
</feature>
<feature type="transmembrane region" description="Helical" evidence="7">
    <location>
        <begin position="221"/>
        <end position="246"/>
    </location>
</feature>
<reference evidence="9 10" key="1">
    <citation type="journal article" date="2015" name="Genome Announc.">
        <title>Expanding the biotechnology potential of lactobacilli through comparative genomics of 213 strains and associated genera.</title>
        <authorList>
            <person name="Sun Z."/>
            <person name="Harris H.M."/>
            <person name="McCann A."/>
            <person name="Guo C."/>
            <person name="Argimon S."/>
            <person name="Zhang W."/>
            <person name="Yang X."/>
            <person name="Jeffery I.B."/>
            <person name="Cooney J.C."/>
            <person name="Kagawa T.F."/>
            <person name="Liu W."/>
            <person name="Song Y."/>
            <person name="Salvetti E."/>
            <person name="Wrobel A."/>
            <person name="Rasinkangas P."/>
            <person name="Parkhill J."/>
            <person name="Rea M.C."/>
            <person name="O'Sullivan O."/>
            <person name="Ritari J."/>
            <person name="Douillard F.P."/>
            <person name="Paul Ross R."/>
            <person name="Yang R."/>
            <person name="Briner A.E."/>
            <person name="Felis G.E."/>
            <person name="de Vos W.M."/>
            <person name="Barrangou R."/>
            <person name="Klaenhammer T.R."/>
            <person name="Caufield P.W."/>
            <person name="Cui Y."/>
            <person name="Zhang H."/>
            <person name="O'Toole P.W."/>
        </authorList>
    </citation>
    <scope>NUCLEOTIDE SEQUENCE [LARGE SCALE GENOMIC DNA]</scope>
    <source>
        <strain evidence="9 10">DSM 20001</strain>
    </source>
</reference>
<dbReference type="PANTHER" id="PTHR47371:SF3">
    <property type="entry name" value="PHOSPHOGLYCEROL TRANSFERASE I"/>
    <property type="match status" value="1"/>
</dbReference>
<evidence type="ECO:0000313" key="10">
    <source>
        <dbReference type="Proteomes" id="UP000051181"/>
    </source>
</evidence>
<feature type="transmembrane region" description="Helical" evidence="7">
    <location>
        <begin position="350"/>
        <end position="369"/>
    </location>
</feature>
<feature type="transmembrane region" description="Helical" evidence="7">
    <location>
        <begin position="325"/>
        <end position="343"/>
    </location>
</feature>
<evidence type="ECO:0000256" key="6">
    <source>
        <dbReference type="ARBA" id="ARBA00023136"/>
    </source>
</evidence>
<keyword evidence="4 7" id="KW-0812">Transmembrane</keyword>
<evidence type="ECO:0000256" key="4">
    <source>
        <dbReference type="ARBA" id="ARBA00022692"/>
    </source>
</evidence>
<dbReference type="PANTHER" id="PTHR47371">
    <property type="entry name" value="LIPOTEICHOIC ACID SYNTHASE"/>
    <property type="match status" value="1"/>
</dbReference>
<dbReference type="AlphaFoldDB" id="A0A0R1EZH4"/>
<feature type="transmembrane region" description="Helical" evidence="7">
    <location>
        <begin position="150"/>
        <end position="173"/>
    </location>
</feature>
<evidence type="ECO:0000256" key="7">
    <source>
        <dbReference type="SAM" id="Phobius"/>
    </source>
</evidence>
<feature type="transmembrane region" description="Helical" evidence="7">
    <location>
        <begin position="389"/>
        <end position="411"/>
    </location>
</feature>
<evidence type="ECO:0000313" key="9">
    <source>
        <dbReference type="EMBL" id="KRK14542.1"/>
    </source>
</evidence>
<feature type="domain" description="Sulfatase N-terminal" evidence="8">
    <location>
        <begin position="529"/>
        <end position="809"/>
    </location>
</feature>
<dbReference type="InterPro" id="IPR017850">
    <property type="entry name" value="Alkaline_phosphatase_core_sf"/>
</dbReference>
<feature type="transmembrane region" description="Helical" evidence="7">
    <location>
        <begin position="118"/>
        <end position="138"/>
    </location>
</feature>
<keyword evidence="6 7" id="KW-0472">Membrane</keyword>
<proteinExistence type="predicted"/>
<evidence type="ECO:0000256" key="1">
    <source>
        <dbReference type="ARBA" id="ARBA00004651"/>
    </source>
</evidence>
<accession>A0A0R1EZH4</accession>
<dbReference type="SUPFAM" id="SSF53649">
    <property type="entry name" value="Alkaline phosphatase-like"/>
    <property type="match status" value="1"/>
</dbReference>
<feature type="transmembrane region" description="Helical" evidence="7">
    <location>
        <begin position="284"/>
        <end position="305"/>
    </location>
</feature>
<dbReference type="PATRIC" id="fig|913848.6.peg.2345"/>
<feature type="transmembrane region" description="Helical" evidence="7">
    <location>
        <begin position="66"/>
        <end position="87"/>
    </location>
</feature>
<protein>
    <recommendedName>
        <fullName evidence="8">Sulfatase N-terminal domain-containing protein</fullName>
    </recommendedName>
</protein>
<organism evidence="9 10">
    <name type="scientific">Loigolactobacillus coryniformis subsp. coryniformis KCTC 3167 = DSM 20001</name>
    <dbReference type="NCBI Taxonomy" id="913848"/>
    <lineage>
        <taxon>Bacteria</taxon>
        <taxon>Bacillati</taxon>
        <taxon>Bacillota</taxon>
        <taxon>Bacilli</taxon>
        <taxon>Lactobacillales</taxon>
        <taxon>Lactobacillaceae</taxon>
        <taxon>Loigolactobacillus</taxon>
    </lineage>
</organism>
<feature type="transmembrane region" description="Helical" evidence="7">
    <location>
        <begin position="93"/>
        <end position="111"/>
    </location>
</feature>
<dbReference type="Pfam" id="PF00884">
    <property type="entry name" value="Sulfatase"/>
    <property type="match status" value="1"/>
</dbReference>
<evidence type="ECO:0000259" key="8">
    <source>
        <dbReference type="Pfam" id="PF00884"/>
    </source>
</evidence>